<gene>
    <name evidence="7" type="ORF">Scaly_0746800</name>
</gene>
<keyword evidence="4" id="KW-0539">Nucleus</keyword>
<evidence type="ECO:0000259" key="6">
    <source>
        <dbReference type="PROSITE" id="PS51005"/>
    </source>
</evidence>
<dbReference type="PANTHER" id="PTHR31744">
    <property type="entry name" value="PROTEIN CUP-SHAPED COTYLEDON 2-RELATED"/>
    <property type="match status" value="1"/>
</dbReference>
<keyword evidence="2" id="KW-0238">DNA-binding</keyword>
<dbReference type="PROSITE" id="PS51005">
    <property type="entry name" value="NAC"/>
    <property type="match status" value="1"/>
</dbReference>
<name>A0AAW2R833_9LAMI</name>
<evidence type="ECO:0000313" key="7">
    <source>
        <dbReference type="EMBL" id="KAL0376292.1"/>
    </source>
</evidence>
<dbReference type="AlphaFoldDB" id="A0AAW2R833"/>
<dbReference type="InterPro" id="IPR036093">
    <property type="entry name" value="NAC_dom_sf"/>
</dbReference>
<evidence type="ECO:0000256" key="1">
    <source>
        <dbReference type="ARBA" id="ARBA00023015"/>
    </source>
</evidence>
<keyword evidence="1" id="KW-0805">Transcription regulation</keyword>
<comment type="caution">
    <text evidence="7">The sequence shown here is derived from an EMBL/GenBank/DDBJ whole genome shotgun (WGS) entry which is preliminary data.</text>
</comment>
<dbReference type="SUPFAM" id="SSF101941">
    <property type="entry name" value="NAC domain"/>
    <property type="match status" value="1"/>
</dbReference>
<evidence type="ECO:0000256" key="5">
    <source>
        <dbReference type="SAM" id="MobiDB-lite"/>
    </source>
</evidence>
<reference evidence="7" key="2">
    <citation type="journal article" date="2024" name="Plant">
        <title>Genomic evolution and insights into agronomic trait innovations of Sesamum species.</title>
        <authorList>
            <person name="Miao H."/>
            <person name="Wang L."/>
            <person name="Qu L."/>
            <person name="Liu H."/>
            <person name="Sun Y."/>
            <person name="Le M."/>
            <person name="Wang Q."/>
            <person name="Wei S."/>
            <person name="Zheng Y."/>
            <person name="Lin W."/>
            <person name="Duan Y."/>
            <person name="Cao H."/>
            <person name="Xiong S."/>
            <person name="Wang X."/>
            <person name="Wei L."/>
            <person name="Li C."/>
            <person name="Ma Q."/>
            <person name="Ju M."/>
            <person name="Zhao R."/>
            <person name="Li G."/>
            <person name="Mu C."/>
            <person name="Tian Q."/>
            <person name="Mei H."/>
            <person name="Zhang T."/>
            <person name="Gao T."/>
            <person name="Zhang H."/>
        </authorList>
    </citation>
    <scope>NUCLEOTIDE SEQUENCE</scope>
    <source>
        <strain evidence="7">KEN8</strain>
    </source>
</reference>
<keyword evidence="3" id="KW-0804">Transcription</keyword>
<proteinExistence type="predicted"/>
<dbReference type="Gene3D" id="2.170.150.80">
    <property type="entry name" value="NAC domain"/>
    <property type="match status" value="1"/>
</dbReference>
<dbReference type="EMBL" id="JACGWM010000004">
    <property type="protein sequence ID" value="KAL0376292.1"/>
    <property type="molecule type" value="Genomic_DNA"/>
</dbReference>
<feature type="region of interest" description="Disordered" evidence="5">
    <location>
        <begin position="295"/>
        <end position="317"/>
    </location>
</feature>
<feature type="compositionally biased region" description="Polar residues" evidence="5">
    <location>
        <begin position="295"/>
        <end position="309"/>
    </location>
</feature>
<sequence length="343" mass="39092">MWILTSLNPGIFKTSVKVRSAPQNDWYFFSHKDKKYPTGMRTNRATAAGFWKATGRDKVVFSNSRRIGMRKTLVFYEGRAPHGQKSDWIMHEYRLDENTTITDKRYNMVPKAMQEDGWVVCRMLKKKTRWYKTLGGSPSISTTSSIIASISSRDGEGTLGQMMHYMGIPFRRNHLPDDDDDTPFFKLPILQDDGSPSSLPHNQTCNRPFLMHNQEIADPPGSLYQSAIRSPQIQDWAACDGWLMASHLNRQNETFKHNLSAGFDHDDDSGIWVTTVFGCPFDDNNYNSDQLHQLQEQRYSSSSPTTTSGDCVGKQGDQNEGHRWSFSRLPTHPQLCLLSNVPV</sequence>
<dbReference type="InterPro" id="IPR003441">
    <property type="entry name" value="NAC-dom"/>
</dbReference>
<organism evidence="7">
    <name type="scientific">Sesamum calycinum</name>
    <dbReference type="NCBI Taxonomy" id="2727403"/>
    <lineage>
        <taxon>Eukaryota</taxon>
        <taxon>Viridiplantae</taxon>
        <taxon>Streptophyta</taxon>
        <taxon>Embryophyta</taxon>
        <taxon>Tracheophyta</taxon>
        <taxon>Spermatophyta</taxon>
        <taxon>Magnoliopsida</taxon>
        <taxon>eudicotyledons</taxon>
        <taxon>Gunneridae</taxon>
        <taxon>Pentapetalae</taxon>
        <taxon>asterids</taxon>
        <taxon>lamiids</taxon>
        <taxon>Lamiales</taxon>
        <taxon>Pedaliaceae</taxon>
        <taxon>Sesamum</taxon>
    </lineage>
</organism>
<evidence type="ECO:0000256" key="2">
    <source>
        <dbReference type="ARBA" id="ARBA00023125"/>
    </source>
</evidence>
<feature type="domain" description="NAC" evidence="6">
    <location>
        <begin position="1"/>
        <end position="126"/>
    </location>
</feature>
<evidence type="ECO:0000256" key="3">
    <source>
        <dbReference type="ARBA" id="ARBA00023163"/>
    </source>
</evidence>
<dbReference type="GO" id="GO:0003677">
    <property type="term" value="F:DNA binding"/>
    <property type="evidence" value="ECO:0007669"/>
    <property type="project" value="UniProtKB-KW"/>
</dbReference>
<protein>
    <submittedName>
        <fullName evidence="7">NAC domain-containing protein 43</fullName>
    </submittedName>
</protein>
<reference evidence="7" key="1">
    <citation type="submission" date="2020-06" db="EMBL/GenBank/DDBJ databases">
        <authorList>
            <person name="Li T."/>
            <person name="Hu X."/>
            <person name="Zhang T."/>
            <person name="Song X."/>
            <person name="Zhang H."/>
            <person name="Dai N."/>
            <person name="Sheng W."/>
            <person name="Hou X."/>
            <person name="Wei L."/>
        </authorList>
    </citation>
    <scope>NUCLEOTIDE SEQUENCE</scope>
    <source>
        <strain evidence="7">KEN8</strain>
        <tissue evidence="7">Leaf</tissue>
    </source>
</reference>
<dbReference type="GO" id="GO:0006355">
    <property type="term" value="P:regulation of DNA-templated transcription"/>
    <property type="evidence" value="ECO:0007669"/>
    <property type="project" value="InterPro"/>
</dbReference>
<dbReference type="Pfam" id="PF02365">
    <property type="entry name" value="NAM"/>
    <property type="match status" value="1"/>
</dbReference>
<dbReference type="PANTHER" id="PTHR31744:SF221">
    <property type="entry name" value="NAC DOMAIN-CONTAINING PROTEIN 43-LIKE"/>
    <property type="match status" value="1"/>
</dbReference>
<accession>A0AAW2R833</accession>
<evidence type="ECO:0000256" key="4">
    <source>
        <dbReference type="ARBA" id="ARBA00023242"/>
    </source>
</evidence>